<dbReference type="InterPro" id="IPR043137">
    <property type="entry name" value="GGT_ssub_C"/>
</dbReference>
<dbReference type="PRINTS" id="PR01210">
    <property type="entry name" value="GGTRANSPTASE"/>
</dbReference>
<evidence type="ECO:0000256" key="3">
    <source>
        <dbReference type="ARBA" id="ARBA00047417"/>
    </source>
</evidence>
<dbReference type="InterPro" id="IPR043138">
    <property type="entry name" value="GGT_lsub"/>
</dbReference>
<dbReference type="Proteomes" id="UP000676506">
    <property type="component" value="Chromosome 2"/>
</dbReference>
<accession>A0ABX8BCX0</accession>
<evidence type="ECO:0000313" key="7">
    <source>
        <dbReference type="Proteomes" id="UP000676506"/>
    </source>
</evidence>
<feature type="signal peptide" evidence="5">
    <location>
        <begin position="1"/>
        <end position="20"/>
    </location>
</feature>
<sequence length="578" mass="61956">MSLACLVLAVAGGPAGSRSAAPAAGATTGNHAASDRITGRTFATRSEVIARNGMACTSQPLATQVAVDVLRRGGSAVDAAIAANAVLGVVEPTGCGIGGDLFALVWDPKTKRLHGLNASGRSPKRLTLDVFRQRNLTRIPAYGPLPVSVPGCVDGWFELHGRFGRLPMKEILAPAVAYAREGFPVSELIAYYLERNVTALARFPNVMAVYAPGGRPPRKGEVFRNPQLAATLEKIAAGGRDVFYKGDIARAIADFMAKQGGFLDADDLAAHRSTWVEPISTNYRGYDVWELPPNGQGLAALQMLNILEGYDLSKFGFGSREHIHYFVEAKKLAFEDRAKFYADPDFAKVPVEALLSKAYAAERRKLIQPDRAGARYAAGEPALRAGDTIYLTTADRDGMMVSLIQSNYRGMGSGMVPDGLGFMLQDRGEMFALEEGHANVYAPGKRPFHTIIPAFVTKDGQPWMSFGVMGGGFQPLGHVQILVNLIDFGMNLQEAGDAPRIDHQGSSEPTGERASGVGTVTLETGFAYEVVRELVRTGHRVGFAVGDYGGYQAIRWDAGQGVYYGASESRKDGQAAGY</sequence>
<feature type="chain" id="PRO_5046877754" description="Glutathione hydrolase proenzyme" evidence="5">
    <location>
        <begin position="21"/>
        <end position="578"/>
    </location>
</feature>
<gene>
    <name evidence="6" type="primary">ggt</name>
    <name evidence="6" type="ORF">J8C06_14665</name>
</gene>
<dbReference type="Pfam" id="PF01019">
    <property type="entry name" value="G_glu_transpept"/>
    <property type="match status" value="1"/>
</dbReference>
<dbReference type="InterPro" id="IPR000101">
    <property type="entry name" value="GGT_peptidase"/>
</dbReference>
<dbReference type="Gene3D" id="1.10.246.130">
    <property type="match status" value="1"/>
</dbReference>
<keyword evidence="4 6" id="KW-0012">Acyltransferase</keyword>
<comment type="subunit">
    <text evidence="4">This enzyme consists of two polypeptide chains, which are synthesized in precursor form from a single polypeptide.</text>
</comment>
<evidence type="ECO:0000256" key="1">
    <source>
        <dbReference type="ARBA" id="ARBA00001049"/>
    </source>
</evidence>
<dbReference type="InterPro" id="IPR029055">
    <property type="entry name" value="Ntn_hydrolases_N"/>
</dbReference>
<comment type="similarity">
    <text evidence="4">Belongs to the gamma-glutamyltransferase family.</text>
</comment>
<protein>
    <recommendedName>
        <fullName evidence="4">Glutathione hydrolase proenzyme</fullName>
        <ecNumber evidence="4">2.3.2.2</ecNumber>
        <ecNumber evidence="4">3.4.19.13</ecNumber>
    </recommendedName>
    <component>
        <recommendedName>
            <fullName evidence="4">Glutathione hydrolase large chain</fullName>
        </recommendedName>
    </component>
    <component>
        <recommendedName>
            <fullName evidence="4">Glutathione hydrolase small chain</fullName>
        </recommendedName>
    </component>
</protein>
<comment type="pathway">
    <text evidence="4">Sulfur metabolism; glutathione metabolism.</text>
</comment>
<keyword evidence="7" id="KW-1185">Reference proteome</keyword>
<comment type="catalytic activity">
    <reaction evidence="2 4">
        <text>glutathione + H2O = L-cysteinylglycine + L-glutamate</text>
        <dbReference type="Rhea" id="RHEA:28807"/>
        <dbReference type="ChEBI" id="CHEBI:15377"/>
        <dbReference type="ChEBI" id="CHEBI:29985"/>
        <dbReference type="ChEBI" id="CHEBI:57925"/>
        <dbReference type="ChEBI" id="CHEBI:61694"/>
        <dbReference type="EC" id="3.4.19.13"/>
    </reaction>
</comment>
<comment type="PTM">
    <text evidence="4">Cleaved by autocatalysis into a large and a small subunit.</text>
</comment>
<reference evidence="6 7" key="1">
    <citation type="submission" date="2021-03" db="EMBL/GenBank/DDBJ databases">
        <title>Genomic and phenotypic characterization of Chloracidobacterium isolates provides evidence for multiple species.</title>
        <authorList>
            <person name="Saini M.K."/>
            <person name="Costas A.M.G."/>
            <person name="Tank M."/>
            <person name="Bryant D.A."/>
        </authorList>
    </citation>
    <scope>NUCLEOTIDE SEQUENCE [LARGE SCALE GENOMIC DNA]</scope>
    <source>
        <strain evidence="6 7">BV2-C</strain>
    </source>
</reference>
<keyword evidence="4" id="KW-0865">Zymogen</keyword>
<keyword evidence="4 6" id="KW-0808">Transferase</keyword>
<dbReference type="EC" id="3.4.19.13" evidence="4"/>
<dbReference type="EMBL" id="CP072649">
    <property type="protein sequence ID" value="QUW04766.1"/>
    <property type="molecule type" value="Genomic_DNA"/>
</dbReference>
<evidence type="ECO:0000313" key="6">
    <source>
        <dbReference type="EMBL" id="QUW04766.1"/>
    </source>
</evidence>
<proteinExistence type="inferred from homology"/>
<dbReference type="GO" id="GO:0103068">
    <property type="term" value="F:leukotriene C4 gamma-glutamyl transferase activity"/>
    <property type="evidence" value="ECO:0007669"/>
    <property type="project" value="UniProtKB-EC"/>
</dbReference>
<keyword evidence="4" id="KW-0378">Hydrolase</keyword>
<comment type="catalytic activity">
    <reaction evidence="3 4">
        <text>an N-terminal (5-L-glutamyl)-[peptide] + an alpha-amino acid = 5-L-glutamyl amino acid + an N-terminal L-alpha-aminoacyl-[peptide]</text>
        <dbReference type="Rhea" id="RHEA:23904"/>
        <dbReference type="Rhea" id="RHEA-COMP:9780"/>
        <dbReference type="Rhea" id="RHEA-COMP:9795"/>
        <dbReference type="ChEBI" id="CHEBI:77644"/>
        <dbReference type="ChEBI" id="CHEBI:78597"/>
        <dbReference type="ChEBI" id="CHEBI:78599"/>
        <dbReference type="ChEBI" id="CHEBI:78608"/>
        <dbReference type="EC" id="2.3.2.2"/>
    </reaction>
</comment>
<name>A0ABX8BCX0_9BACT</name>
<keyword evidence="5" id="KW-0732">Signal</keyword>
<dbReference type="NCBIfam" id="TIGR00066">
    <property type="entry name" value="g_glut_trans"/>
    <property type="match status" value="1"/>
</dbReference>
<evidence type="ECO:0000256" key="5">
    <source>
        <dbReference type="SAM" id="SignalP"/>
    </source>
</evidence>
<dbReference type="Gene3D" id="3.60.20.40">
    <property type="match status" value="1"/>
</dbReference>
<organism evidence="6 7">
    <name type="scientific">Chloracidobacterium validum</name>
    <dbReference type="NCBI Taxonomy" id="2821543"/>
    <lineage>
        <taxon>Bacteria</taxon>
        <taxon>Pseudomonadati</taxon>
        <taxon>Acidobacteriota</taxon>
        <taxon>Terriglobia</taxon>
        <taxon>Terriglobales</taxon>
        <taxon>Acidobacteriaceae</taxon>
        <taxon>Chloracidobacterium</taxon>
    </lineage>
</organism>
<dbReference type="PANTHER" id="PTHR43881:SF1">
    <property type="entry name" value="GAMMA-GLUTAMYLTRANSPEPTIDASE (AFU_ORTHOLOGUE AFUA_4G13580)"/>
    <property type="match status" value="1"/>
</dbReference>
<comment type="catalytic activity">
    <reaction evidence="1 4">
        <text>an S-substituted glutathione + H2O = an S-substituted L-cysteinylglycine + L-glutamate</text>
        <dbReference type="Rhea" id="RHEA:59468"/>
        <dbReference type="ChEBI" id="CHEBI:15377"/>
        <dbReference type="ChEBI" id="CHEBI:29985"/>
        <dbReference type="ChEBI" id="CHEBI:90779"/>
        <dbReference type="ChEBI" id="CHEBI:143103"/>
        <dbReference type="EC" id="3.4.19.13"/>
    </reaction>
</comment>
<dbReference type="PANTHER" id="PTHR43881">
    <property type="entry name" value="GAMMA-GLUTAMYLTRANSPEPTIDASE (AFU_ORTHOLOGUE AFUA_4G13580)"/>
    <property type="match status" value="1"/>
</dbReference>
<keyword evidence="4" id="KW-0317">Glutathione biosynthesis</keyword>
<evidence type="ECO:0000256" key="4">
    <source>
        <dbReference type="RuleBase" id="RU368036"/>
    </source>
</evidence>
<dbReference type="SUPFAM" id="SSF56235">
    <property type="entry name" value="N-terminal nucleophile aminohydrolases (Ntn hydrolases)"/>
    <property type="match status" value="1"/>
</dbReference>
<dbReference type="EC" id="2.3.2.2" evidence="4"/>
<evidence type="ECO:0000256" key="2">
    <source>
        <dbReference type="ARBA" id="ARBA00001089"/>
    </source>
</evidence>
<dbReference type="InterPro" id="IPR052896">
    <property type="entry name" value="GGT-like_enzyme"/>
</dbReference>